<feature type="transmembrane region" description="Helical" evidence="2">
    <location>
        <begin position="501"/>
        <end position="523"/>
    </location>
</feature>
<keyword evidence="4" id="KW-1185">Reference proteome</keyword>
<feature type="compositionally biased region" description="Low complexity" evidence="1">
    <location>
        <begin position="82"/>
        <end position="101"/>
    </location>
</feature>
<dbReference type="EMBL" id="FOEC01000012">
    <property type="protein sequence ID" value="SEO94244.1"/>
    <property type="molecule type" value="Genomic_DNA"/>
</dbReference>
<keyword evidence="2" id="KW-0472">Membrane</keyword>
<dbReference type="STRING" id="79604.AAY81_03585"/>
<feature type="transmembrane region" description="Helical" evidence="2">
    <location>
        <begin position="323"/>
        <end position="340"/>
    </location>
</feature>
<evidence type="ECO:0000313" key="4">
    <source>
        <dbReference type="Proteomes" id="UP000182975"/>
    </source>
</evidence>
<proteinExistence type="predicted"/>
<dbReference type="OrthoDB" id="3194717at2"/>
<gene>
    <name evidence="3" type="ORF">SAMN02910314_01697</name>
</gene>
<keyword evidence="2" id="KW-0812">Transmembrane</keyword>
<dbReference type="Proteomes" id="UP000182975">
    <property type="component" value="Unassembled WGS sequence"/>
</dbReference>
<feature type="transmembrane region" description="Helical" evidence="2">
    <location>
        <begin position="266"/>
        <end position="287"/>
    </location>
</feature>
<dbReference type="AlphaFoldDB" id="A0A172RXB0"/>
<feature type="transmembrane region" description="Helical" evidence="2">
    <location>
        <begin position="425"/>
        <end position="449"/>
    </location>
</feature>
<accession>A0A172RXB0</accession>
<name>A0A172RXB0_9ACTN</name>
<feature type="transmembrane region" description="Helical" evidence="2">
    <location>
        <begin position="208"/>
        <end position="230"/>
    </location>
</feature>
<feature type="compositionally biased region" description="Low complexity" evidence="1">
    <location>
        <begin position="24"/>
        <end position="43"/>
    </location>
</feature>
<dbReference type="RefSeq" id="WP_066661453.1">
    <property type="nucleotide sequence ID" value="NZ_CP011402.1"/>
</dbReference>
<feature type="transmembrane region" description="Helical" evidence="2">
    <location>
        <begin position="461"/>
        <end position="481"/>
    </location>
</feature>
<feature type="transmembrane region" description="Helical" evidence="2">
    <location>
        <begin position="396"/>
        <end position="418"/>
    </location>
</feature>
<protein>
    <submittedName>
        <fullName evidence="3">Uncharacterized protein</fullName>
    </submittedName>
</protein>
<feature type="transmembrane region" description="Helical" evidence="2">
    <location>
        <begin position="123"/>
        <end position="146"/>
    </location>
</feature>
<keyword evidence="2" id="KW-1133">Transmembrane helix</keyword>
<feature type="transmembrane region" description="Helical" evidence="2">
    <location>
        <begin position="299"/>
        <end position="317"/>
    </location>
</feature>
<reference evidence="4" key="1">
    <citation type="submission" date="2016-10" db="EMBL/GenBank/DDBJ databases">
        <authorList>
            <person name="Varghese N."/>
        </authorList>
    </citation>
    <scope>NUCLEOTIDE SEQUENCE [LARGE SCALE GENOMIC DNA]</scope>
    <source>
        <strain evidence="4">DSM 21843</strain>
    </source>
</reference>
<organism evidence="3 4">
    <name type="scientific">Denitrobacterium detoxificans</name>
    <dbReference type="NCBI Taxonomy" id="79604"/>
    <lineage>
        <taxon>Bacteria</taxon>
        <taxon>Bacillati</taxon>
        <taxon>Actinomycetota</taxon>
        <taxon>Coriobacteriia</taxon>
        <taxon>Eggerthellales</taxon>
        <taxon>Eggerthellaceae</taxon>
        <taxon>Denitrobacterium</taxon>
    </lineage>
</organism>
<sequence>MTDSSRKSGSFAVRSYGMRLGKGAKASQEASAVAPAVAAAKPQTGQADAPTAPATQVPSADTTAALTPAQVAELESRKQADGAQAPSGDAQPAQDAAPTASAPVTYNAPVAASKRQMGTAARVAIILGAILVALVLVAPLLAVSVYDRPSGDDFSYALATSQLVASVNANPITLVQTAVQTSLSYMQTWQGLYTSAFLLALQPGIFGMQYYGIGAILLIVCTYLASLYFTRRVERSLLGLPARWWIPAGIALATFLLLCMPDVCEGIYWFNGAWNYTPFFLLALVNAGLSIRSLTVRSTVAHGFCVVGLCVLLFLTSGGDHVMAFYNLMLALGCAVIGFARRRWAQIFPLLVGAFGFYLNVTAPGTAVRQAFFVSPGIPKTIAVSALYTLQSLQDLLSVSFLLLLVILTPILWSWAGVTQRKVRGVYLVVFFVLSYLAIVGLNCAPYYGMGVFGEGRVRNVVWFASVVQALMLYGYALCVVRQRARNASVRVDLITKNIPYALVALGIVACIVGVAAFGGASVGKSNALLALNDMRNGSAVQFAQENDERDQILSEAKSTELVAVPRLESHPVTLFFTDLDNDMGDDWASTVAAYYGLVGVVYE</sequence>
<dbReference type="KEGG" id="ddt:AAY81_03585"/>
<feature type="transmembrane region" description="Helical" evidence="2">
    <location>
        <begin position="242"/>
        <end position="260"/>
    </location>
</feature>
<feature type="compositionally biased region" description="Polar residues" evidence="1">
    <location>
        <begin position="53"/>
        <end position="65"/>
    </location>
</feature>
<feature type="region of interest" description="Disordered" evidence="1">
    <location>
        <begin position="21"/>
        <end position="101"/>
    </location>
</feature>
<evidence type="ECO:0000313" key="3">
    <source>
        <dbReference type="EMBL" id="SEO94244.1"/>
    </source>
</evidence>
<evidence type="ECO:0000256" key="1">
    <source>
        <dbReference type="SAM" id="MobiDB-lite"/>
    </source>
</evidence>
<evidence type="ECO:0000256" key="2">
    <source>
        <dbReference type="SAM" id="Phobius"/>
    </source>
</evidence>
<feature type="transmembrane region" description="Helical" evidence="2">
    <location>
        <begin position="347"/>
        <end position="367"/>
    </location>
</feature>